<evidence type="ECO:0000313" key="1">
    <source>
        <dbReference type="EMBL" id="SFM15005.1"/>
    </source>
</evidence>
<gene>
    <name evidence="1" type="ORF">SAMN04487963_1408</name>
</gene>
<keyword evidence="2" id="KW-1185">Reference proteome</keyword>
<evidence type="ECO:0000313" key="2">
    <source>
        <dbReference type="Proteomes" id="UP000198519"/>
    </source>
</evidence>
<dbReference type="RefSeq" id="WP_175481859.1">
    <property type="nucleotide sequence ID" value="NZ_FOUE01000002.1"/>
</dbReference>
<dbReference type="AlphaFoldDB" id="A0A1I4NI11"/>
<dbReference type="Proteomes" id="UP000198519">
    <property type="component" value="Unassembled WGS sequence"/>
</dbReference>
<organism evidence="1 2">
    <name type="scientific">Marinobacter zhejiangensis</name>
    <dbReference type="NCBI Taxonomy" id="488535"/>
    <lineage>
        <taxon>Bacteria</taxon>
        <taxon>Pseudomonadati</taxon>
        <taxon>Pseudomonadota</taxon>
        <taxon>Gammaproteobacteria</taxon>
        <taxon>Pseudomonadales</taxon>
        <taxon>Marinobacteraceae</taxon>
        <taxon>Marinobacter</taxon>
    </lineage>
</organism>
<protein>
    <submittedName>
        <fullName evidence="1">Uncharacterized protein</fullName>
    </submittedName>
</protein>
<proteinExistence type="predicted"/>
<sequence>MGEAESITVTLRPDSLRRLLQQQELHVDEFSCWDDGSRERVRLMLLNIVGRR</sequence>
<name>A0A1I4NI11_9GAMM</name>
<reference evidence="2" key="1">
    <citation type="submission" date="2016-10" db="EMBL/GenBank/DDBJ databases">
        <authorList>
            <person name="Varghese N."/>
            <person name="Submissions S."/>
        </authorList>
    </citation>
    <scope>NUCLEOTIDE SEQUENCE [LARGE SCALE GENOMIC DNA]</scope>
    <source>
        <strain evidence="2">CGMCC 1.7061</strain>
    </source>
</reference>
<dbReference type="EMBL" id="FOUE01000002">
    <property type="protein sequence ID" value="SFM15005.1"/>
    <property type="molecule type" value="Genomic_DNA"/>
</dbReference>
<accession>A0A1I4NI11</accession>